<dbReference type="EMBL" id="JANIBK010000034">
    <property type="protein sequence ID" value="MCQ8128543.1"/>
    <property type="molecule type" value="Genomic_DNA"/>
</dbReference>
<protein>
    <submittedName>
        <fullName evidence="2">H4MPT-linked C1 transfer pathway protein</fullName>
    </submittedName>
</protein>
<sequence length="348" mass="37822">MQKNIMGWDIGGAHVKAALLSEAGEVLRAVQQPCPLWKGLAYLEQAVQAVLRALPYHCGRHAVTMTGELVDCFSGREQGVAAIIRTLREQLGAANMLIFAGGKGFIDVEAVNRNHYLAIASANWIASAQLTAKLRERALFVDIGSTTTDILLIERHTLQAVGDSDYTRLVSGELVYTGIVRTSVMAVAQQAEFNGQSMGLMAEYFATMADVYRITGDLNEAHDQSDTADGAEKSSLASARRLSRMTGYEFAESDWPLWQAFAQTLKQQQKDKLRLACLRQMQRTTLTEKVGFVGAGVGRFLVKEIAGELGIDYLDFTQLLRSSADLGEIDAADCAPAVAVAYLAHDVG</sequence>
<organism evidence="2 3">
    <name type="scientific">Methylomonas rivi</name>
    <dbReference type="NCBI Taxonomy" id="2952226"/>
    <lineage>
        <taxon>Bacteria</taxon>
        <taxon>Pseudomonadati</taxon>
        <taxon>Pseudomonadota</taxon>
        <taxon>Gammaproteobacteria</taxon>
        <taxon>Methylococcales</taxon>
        <taxon>Methylococcaceae</taxon>
        <taxon>Methylomonas</taxon>
    </lineage>
</organism>
<dbReference type="RefSeq" id="WP_256614933.1">
    <property type="nucleotide sequence ID" value="NZ_JANIBK010000034.1"/>
</dbReference>
<dbReference type="Gene3D" id="3.30.420.190">
    <property type="entry name" value="conserved archaeal protein q6m145"/>
    <property type="match status" value="1"/>
</dbReference>
<keyword evidence="3" id="KW-1185">Reference proteome</keyword>
<dbReference type="NCBIfam" id="TIGR03123">
    <property type="entry name" value="one_C_unchar_1"/>
    <property type="match status" value="1"/>
</dbReference>
<dbReference type="Gene3D" id="3.30.420.40">
    <property type="match status" value="1"/>
</dbReference>
<dbReference type="InterPro" id="IPR002756">
    <property type="entry name" value="MfnF"/>
</dbReference>
<dbReference type="Pfam" id="PF01968">
    <property type="entry name" value="Hydantoinase_A"/>
    <property type="match status" value="1"/>
</dbReference>
<dbReference type="Proteomes" id="UP001524586">
    <property type="component" value="Unassembled WGS sequence"/>
</dbReference>
<accession>A0ABT1U3Z0</accession>
<evidence type="ECO:0000313" key="3">
    <source>
        <dbReference type="Proteomes" id="UP001524586"/>
    </source>
</evidence>
<name>A0ABT1U3Z0_9GAMM</name>
<reference evidence="2 3" key="1">
    <citation type="submission" date="2022-07" db="EMBL/GenBank/DDBJ databases">
        <title>Methylomonas rivi sp. nov., Methylomonas rosea sp. nov., Methylomonas aureus sp. nov. and Methylomonas subterranea sp. nov., four novel methanotrophs isolated from a freshwater creek and the deep terrestrial subsurface.</title>
        <authorList>
            <person name="Abin C."/>
            <person name="Sankaranarayanan K."/>
            <person name="Garner C."/>
            <person name="Sindelar R."/>
            <person name="Kotary K."/>
            <person name="Garner R."/>
            <person name="Barclay S."/>
            <person name="Lawson P."/>
            <person name="Krumholz L."/>
        </authorList>
    </citation>
    <scope>NUCLEOTIDE SEQUENCE [LARGE SCALE GENOMIC DNA]</scope>
    <source>
        <strain evidence="2 3">WSC-6</strain>
    </source>
</reference>
<evidence type="ECO:0000313" key="2">
    <source>
        <dbReference type="EMBL" id="MCQ8128543.1"/>
    </source>
</evidence>
<dbReference type="InterPro" id="IPR002821">
    <property type="entry name" value="Hydantoinase_A"/>
</dbReference>
<dbReference type="SUPFAM" id="SSF53067">
    <property type="entry name" value="Actin-like ATPase domain"/>
    <property type="match status" value="1"/>
</dbReference>
<gene>
    <name evidence="2" type="ORF">NP596_08725</name>
</gene>
<comment type="caution">
    <text evidence="2">The sequence shown here is derived from an EMBL/GenBank/DDBJ whole genome shotgun (WGS) entry which is preliminary data.</text>
</comment>
<dbReference type="InterPro" id="IPR043129">
    <property type="entry name" value="ATPase_NBD"/>
</dbReference>
<feature type="domain" description="Hydantoinase A/oxoprolinase" evidence="1">
    <location>
        <begin position="62"/>
        <end position="313"/>
    </location>
</feature>
<proteinExistence type="predicted"/>
<evidence type="ECO:0000259" key="1">
    <source>
        <dbReference type="Pfam" id="PF01968"/>
    </source>
</evidence>